<name>A0ABR1D2C5_NECAM</name>
<dbReference type="EMBL" id="JAVFWL010000003">
    <property type="protein sequence ID" value="KAK6743576.1"/>
    <property type="molecule type" value="Genomic_DNA"/>
</dbReference>
<reference evidence="1 2" key="1">
    <citation type="submission" date="2023-08" db="EMBL/GenBank/DDBJ databases">
        <title>A Necator americanus chromosomal reference genome.</title>
        <authorList>
            <person name="Ilik V."/>
            <person name="Petrzelkova K.J."/>
            <person name="Pardy F."/>
            <person name="Fuh T."/>
            <person name="Niatou-Singa F.S."/>
            <person name="Gouil Q."/>
            <person name="Baker L."/>
            <person name="Ritchie M.E."/>
            <person name="Jex A.R."/>
            <person name="Gazzola D."/>
            <person name="Li H."/>
            <person name="Toshio Fujiwara R."/>
            <person name="Zhan B."/>
            <person name="Aroian R.V."/>
            <person name="Pafco B."/>
            <person name="Schwarz E.M."/>
        </authorList>
    </citation>
    <scope>NUCLEOTIDE SEQUENCE [LARGE SCALE GENOMIC DNA]</scope>
    <source>
        <strain evidence="1 2">Aroian</strain>
        <tissue evidence="1">Whole animal</tissue>
    </source>
</reference>
<comment type="caution">
    <text evidence="1">The sequence shown here is derived from an EMBL/GenBank/DDBJ whole genome shotgun (WGS) entry which is preliminary data.</text>
</comment>
<organism evidence="1 2">
    <name type="scientific">Necator americanus</name>
    <name type="common">Human hookworm</name>
    <dbReference type="NCBI Taxonomy" id="51031"/>
    <lineage>
        <taxon>Eukaryota</taxon>
        <taxon>Metazoa</taxon>
        <taxon>Ecdysozoa</taxon>
        <taxon>Nematoda</taxon>
        <taxon>Chromadorea</taxon>
        <taxon>Rhabditida</taxon>
        <taxon>Rhabditina</taxon>
        <taxon>Rhabditomorpha</taxon>
        <taxon>Strongyloidea</taxon>
        <taxon>Ancylostomatidae</taxon>
        <taxon>Bunostominae</taxon>
        <taxon>Necator</taxon>
    </lineage>
</organism>
<sequence>MSKAWVCGTFGKNSPCRFVVVADIVELRYSGYSVSTVTHAIRQIPQDMEQWRMDGFRPSSRGRSRRLGQNCVQLRHTSVKMRATASDDNTIPPIGSGHVADSWRILVSTGELQENP</sequence>
<protein>
    <recommendedName>
        <fullName evidence="3">Paired domain-containing protein</fullName>
    </recommendedName>
</protein>
<dbReference type="Proteomes" id="UP001303046">
    <property type="component" value="Unassembled WGS sequence"/>
</dbReference>
<proteinExistence type="predicted"/>
<evidence type="ECO:0008006" key="3">
    <source>
        <dbReference type="Google" id="ProtNLM"/>
    </source>
</evidence>
<accession>A0ABR1D2C5</accession>
<keyword evidence="2" id="KW-1185">Reference proteome</keyword>
<evidence type="ECO:0000313" key="2">
    <source>
        <dbReference type="Proteomes" id="UP001303046"/>
    </source>
</evidence>
<evidence type="ECO:0000313" key="1">
    <source>
        <dbReference type="EMBL" id="KAK6743576.1"/>
    </source>
</evidence>
<gene>
    <name evidence="1" type="primary">Necator_chrIII.g11460</name>
    <name evidence="1" type="ORF">RB195_010695</name>
</gene>